<organism evidence="6 7">
    <name type="scientific">Paracoccus isoporae</name>
    <dbReference type="NCBI Taxonomy" id="591205"/>
    <lineage>
        <taxon>Bacteria</taxon>
        <taxon>Pseudomonadati</taxon>
        <taxon>Pseudomonadota</taxon>
        <taxon>Alphaproteobacteria</taxon>
        <taxon>Rhodobacterales</taxon>
        <taxon>Paracoccaceae</taxon>
        <taxon>Paracoccus</taxon>
    </lineage>
</organism>
<sequence>MSSTSSCLVTKLSHYVSLSEADCDRLAKLERAERIFDAGREVYQGGDENKDLYVVKHGWAFSFTDLPDGRRQIVKIHHPGDVIGFADVTLKHSTTTLRTVEEVCLCPFPKSSLDEILRESPKLSALLLSIALRDQVVLIDVLRAMGRMSAQERVSYMLLDLISRLRITNPGMTDTIRLPMTQSQIADYLGLTNVYISKTFIRMEEDGYIHRDQHRLQILREDAMIELTDFHDRYADMDTSWFPQD</sequence>
<proteinExistence type="predicted"/>
<dbReference type="GO" id="GO:0005829">
    <property type="term" value="C:cytosol"/>
    <property type="evidence" value="ECO:0007669"/>
    <property type="project" value="TreeGrafter"/>
</dbReference>
<dbReference type="CDD" id="cd00092">
    <property type="entry name" value="HTH_CRP"/>
    <property type="match status" value="1"/>
</dbReference>
<accession>A0A1G7G4I7</accession>
<dbReference type="InterPro" id="IPR014710">
    <property type="entry name" value="RmlC-like_jellyroll"/>
</dbReference>
<dbReference type="PROSITE" id="PS50042">
    <property type="entry name" value="CNMP_BINDING_3"/>
    <property type="match status" value="1"/>
</dbReference>
<evidence type="ECO:0000256" key="1">
    <source>
        <dbReference type="ARBA" id="ARBA00023015"/>
    </source>
</evidence>
<dbReference type="GO" id="GO:0003677">
    <property type="term" value="F:DNA binding"/>
    <property type="evidence" value="ECO:0007669"/>
    <property type="project" value="UniProtKB-KW"/>
</dbReference>
<evidence type="ECO:0000259" key="5">
    <source>
        <dbReference type="PROSITE" id="PS51063"/>
    </source>
</evidence>
<dbReference type="PANTHER" id="PTHR24567:SF75">
    <property type="entry name" value="FUMARATE AND NITRATE REDUCTION REGULATORY PROTEIN"/>
    <property type="match status" value="1"/>
</dbReference>
<gene>
    <name evidence="6" type="ORF">SAMN05421538_11247</name>
</gene>
<dbReference type="SUPFAM" id="SSF51206">
    <property type="entry name" value="cAMP-binding domain-like"/>
    <property type="match status" value="1"/>
</dbReference>
<dbReference type="Gene3D" id="2.60.120.10">
    <property type="entry name" value="Jelly Rolls"/>
    <property type="match status" value="1"/>
</dbReference>
<dbReference type="GO" id="GO:0016301">
    <property type="term" value="F:kinase activity"/>
    <property type="evidence" value="ECO:0007669"/>
    <property type="project" value="UniProtKB-KW"/>
</dbReference>
<keyword evidence="1" id="KW-0805">Transcription regulation</keyword>
<dbReference type="SMART" id="SM00100">
    <property type="entry name" value="cNMP"/>
    <property type="match status" value="1"/>
</dbReference>
<dbReference type="InterPro" id="IPR000595">
    <property type="entry name" value="cNMP-bd_dom"/>
</dbReference>
<dbReference type="Gene3D" id="1.10.10.10">
    <property type="entry name" value="Winged helix-like DNA-binding domain superfamily/Winged helix DNA-binding domain"/>
    <property type="match status" value="1"/>
</dbReference>
<evidence type="ECO:0000256" key="3">
    <source>
        <dbReference type="ARBA" id="ARBA00023163"/>
    </source>
</evidence>
<dbReference type="CDD" id="cd00038">
    <property type="entry name" value="CAP_ED"/>
    <property type="match status" value="1"/>
</dbReference>
<dbReference type="Pfam" id="PF00027">
    <property type="entry name" value="cNMP_binding"/>
    <property type="match status" value="1"/>
</dbReference>
<evidence type="ECO:0000313" key="6">
    <source>
        <dbReference type="EMBL" id="SDE82929.1"/>
    </source>
</evidence>
<dbReference type="Proteomes" id="UP000199344">
    <property type="component" value="Unassembled WGS sequence"/>
</dbReference>
<feature type="domain" description="HTH crp-type" evidence="5">
    <location>
        <begin position="148"/>
        <end position="222"/>
    </location>
</feature>
<dbReference type="EMBL" id="FNAH01000012">
    <property type="protein sequence ID" value="SDE82929.1"/>
    <property type="molecule type" value="Genomic_DNA"/>
</dbReference>
<dbReference type="OrthoDB" id="7584044at2"/>
<evidence type="ECO:0000259" key="4">
    <source>
        <dbReference type="PROSITE" id="PS50042"/>
    </source>
</evidence>
<dbReference type="GO" id="GO:0003700">
    <property type="term" value="F:DNA-binding transcription factor activity"/>
    <property type="evidence" value="ECO:0007669"/>
    <property type="project" value="TreeGrafter"/>
</dbReference>
<evidence type="ECO:0000256" key="2">
    <source>
        <dbReference type="ARBA" id="ARBA00023125"/>
    </source>
</evidence>
<keyword evidence="7" id="KW-1185">Reference proteome</keyword>
<dbReference type="SMART" id="SM00419">
    <property type="entry name" value="HTH_CRP"/>
    <property type="match status" value="1"/>
</dbReference>
<dbReference type="PROSITE" id="PS51063">
    <property type="entry name" value="HTH_CRP_2"/>
    <property type="match status" value="1"/>
</dbReference>
<dbReference type="AlphaFoldDB" id="A0A1G7G4I7"/>
<dbReference type="RefSeq" id="WP_090525177.1">
    <property type="nucleotide sequence ID" value="NZ_FNAH01000012.1"/>
</dbReference>
<dbReference type="InterPro" id="IPR036390">
    <property type="entry name" value="WH_DNA-bd_sf"/>
</dbReference>
<evidence type="ECO:0000313" key="7">
    <source>
        <dbReference type="Proteomes" id="UP000199344"/>
    </source>
</evidence>
<dbReference type="InterPro" id="IPR036388">
    <property type="entry name" value="WH-like_DNA-bd_sf"/>
</dbReference>
<keyword evidence="3" id="KW-0804">Transcription</keyword>
<name>A0A1G7G4I7_9RHOB</name>
<dbReference type="InterPro" id="IPR050397">
    <property type="entry name" value="Env_Response_Regulators"/>
</dbReference>
<keyword evidence="6" id="KW-0418">Kinase</keyword>
<dbReference type="Pfam" id="PF13545">
    <property type="entry name" value="HTH_Crp_2"/>
    <property type="match status" value="1"/>
</dbReference>
<dbReference type="PANTHER" id="PTHR24567">
    <property type="entry name" value="CRP FAMILY TRANSCRIPTIONAL REGULATORY PROTEIN"/>
    <property type="match status" value="1"/>
</dbReference>
<reference evidence="6 7" key="1">
    <citation type="submission" date="2016-10" db="EMBL/GenBank/DDBJ databases">
        <authorList>
            <person name="de Groot N.N."/>
        </authorList>
    </citation>
    <scope>NUCLEOTIDE SEQUENCE [LARGE SCALE GENOMIC DNA]</scope>
    <source>
        <strain evidence="6 7">DSM 22220</strain>
    </source>
</reference>
<keyword evidence="6" id="KW-0808">Transferase</keyword>
<feature type="domain" description="Cyclic nucleotide-binding" evidence="4">
    <location>
        <begin position="14"/>
        <end position="84"/>
    </location>
</feature>
<dbReference type="InterPro" id="IPR018490">
    <property type="entry name" value="cNMP-bd_dom_sf"/>
</dbReference>
<protein>
    <submittedName>
        <fullName evidence="6">cAMP-binding domain of CRP or a regulatory subunit of cAMP-dependent protein kinases</fullName>
    </submittedName>
</protein>
<keyword evidence="2" id="KW-0238">DNA-binding</keyword>
<dbReference type="InterPro" id="IPR012318">
    <property type="entry name" value="HTH_CRP"/>
</dbReference>
<dbReference type="SUPFAM" id="SSF46785">
    <property type="entry name" value="Winged helix' DNA-binding domain"/>
    <property type="match status" value="1"/>
</dbReference>
<dbReference type="STRING" id="591205.SAMN05421538_11247"/>